<keyword evidence="1" id="KW-0472">Membrane</keyword>
<accession>A0A0J5LVA6</accession>
<gene>
    <name evidence="3" type="ORF">ABW06_13465</name>
    <name evidence="2" type="ORF">QEG54_001113</name>
</gene>
<reference evidence="2" key="2">
    <citation type="submission" date="2024-02" db="EMBL/GenBank/DDBJ databases">
        <authorList>
            <consortium name="Clinical and Environmental Microbiology Branch: Whole genome sequencing antimicrobial resistance pathogens in the healthcare setting"/>
        </authorList>
    </citation>
    <scope>NUCLEOTIDE SEQUENCE</scope>
    <source>
        <strain evidence="2">2021DK-00143</strain>
    </source>
</reference>
<protein>
    <submittedName>
        <fullName evidence="2">DUF3592 domain-containing protein</fullName>
    </submittedName>
</protein>
<dbReference type="PATRIC" id="fig|61647.15.peg.853"/>
<dbReference type="AlphaFoldDB" id="A0A0J5LVA6"/>
<keyword evidence="1" id="KW-1133">Transmembrane helix</keyword>
<proteinExistence type="predicted"/>
<keyword evidence="4" id="KW-1185">Reference proteome</keyword>
<name>A0A0J5LVA6_PLUGE</name>
<dbReference type="EMBL" id="LDZF01000012">
    <property type="protein sequence ID" value="KMK13301.1"/>
    <property type="molecule type" value="Genomic_DNA"/>
</dbReference>
<organism evidence="3 4">
    <name type="scientific">Pluralibacter gergoviae</name>
    <name type="common">Enterobacter gergoviae</name>
    <dbReference type="NCBI Taxonomy" id="61647"/>
    <lineage>
        <taxon>Bacteria</taxon>
        <taxon>Pseudomonadati</taxon>
        <taxon>Pseudomonadota</taxon>
        <taxon>Gammaproteobacteria</taxon>
        <taxon>Enterobacterales</taxon>
        <taxon>Enterobacteriaceae</taxon>
        <taxon>Pluralibacter</taxon>
    </lineage>
</organism>
<sequence length="128" mass="14466">MIIIFSILMAIIAIVFGIIPMVRFIRRDLYPYLKDGFTQDTVLKTGTSANADIISSLQTSAWSGNKPIYKLTLRFETQGGQLMESTTLKALTFKEIENFREGNQTTIKYDPADPQKIAIYDRPLILGE</sequence>
<evidence type="ECO:0000313" key="3">
    <source>
        <dbReference type="EMBL" id="KMK13301.1"/>
    </source>
</evidence>
<keyword evidence="1" id="KW-0812">Transmembrane</keyword>
<dbReference type="Proteomes" id="UP000036196">
    <property type="component" value="Unassembled WGS sequence"/>
</dbReference>
<dbReference type="EMBL" id="ABLOKC030000004">
    <property type="protein sequence ID" value="EML1470422.1"/>
    <property type="molecule type" value="Genomic_DNA"/>
</dbReference>
<feature type="transmembrane region" description="Helical" evidence="1">
    <location>
        <begin position="6"/>
        <end position="25"/>
    </location>
</feature>
<reference evidence="3 4" key="1">
    <citation type="submission" date="2015-05" db="EMBL/GenBank/DDBJ databases">
        <title>Genome sequences of Pluralibacter gergoviae.</title>
        <authorList>
            <person name="Greninger A.L."/>
            <person name="Miller S."/>
        </authorList>
    </citation>
    <scope>NUCLEOTIDE SEQUENCE [LARGE SCALE GENOMIC DNA]</scope>
    <source>
        <strain evidence="3 4">JS81F13</strain>
    </source>
</reference>
<comment type="caution">
    <text evidence="3">The sequence shown here is derived from an EMBL/GenBank/DDBJ whole genome shotgun (WGS) entry which is preliminary data.</text>
</comment>
<evidence type="ECO:0000256" key="1">
    <source>
        <dbReference type="SAM" id="Phobius"/>
    </source>
</evidence>
<evidence type="ECO:0000313" key="2">
    <source>
        <dbReference type="EMBL" id="EML1470422.1"/>
    </source>
</evidence>
<evidence type="ECO:0000313" key="4">
    <source>
        <dbReference type="Proteomes" id="UP000036196"/>
    </source>
</evidence>